<name>A0A0D6JEI5_9HYPH</name>
<organism evidence="2 3">
    <name type="scientific">Candidatus Filomicrobium marinum</name>
    <dbReference type="NCBI Taxonomy" id="1608628"/>
    <lineage>
        <taxon>Bacteria</taxon>
        <taxon>Pseudomonadati</taxon>
        <taxon>Pseudomonadota</taxon>
        <taxon>Alphaproteobacteria</taxon>
        <taxon>Hyphomicrobiales</taxon>
        <taxon>Hyphomicrobiaceae</taxon>
        <taxon>Filomicrobium</taxon>
    </lineage>
</organism>
<dbReference type="Proteomes" id="UP000033187">
    <property type="component" value="Chromosome 1"/>
</dbReference>
<gene>
    <name evidence="2" type="ORF">YBN1229_v1_1473</name>
</gene>
<sequence>MSFASANKKIAYANAVKHGYSDILFDFKVLGMLQCKITRGAMRSSHNRTTFNDNHSSPKRKRPAKSPAANMGMSSE</sequence>
<evidence type="ECO:0000256" key="1">
    <source>
        <dbReference type="SAM" id="MobiDB-lite"/>
    </source>
</evidence>
<dbReference type="KEGG" id="fiy:BN1229_v1_1473"/>
<feature type="region of interest" description="Disordered" evidence="1">
    <location>
        <begin position="41"/>
        <end position="76"/>
    </location>
</feature>
<proteinExistence type="predicted"/>
<keyword evidence="3" id="KW-1185">Reference proteome</keyword>
<evidence type="ECO:0000313" key="2">
    <source>
        <dbReference type="EMBL" id="CPR17906.1"/>
    </source>
</evidence>
<protein>
    <submittedName>
        <fullName evidence="2">Uncharacterized protein</fullName>
    </submittedName>
</protein>
<evidence type="ECO:0000313" key="3">
    <source>
        <dbReference type="Proteomes" id="UP000033187"/>
    </source>
</evidence>
<accession>A0A0D6JEI5</accession>
<dbReference type="AlphaFoldDB" id="A0A0D6JEI5"/>
<dbReference type="KEGG" id="fil:BN1229_v1_1472"/>
<dbReference type="EMBL" id="LN829119">
    <property type="protein sequence ID" value="CPR17906.1"/>
    <property type="molecule type" value="Genomic_DNA"/>
</dbReference>
<reference evidence="3" key="1">
    <citation type="submission" date="2015-02" db="EMBL/GenBank/DDBJ databases">
        <authorList>
            <person name="Chooi Y.-H."/>
        </authorList>
    </citation>
    <scope>NUCLEOTIDE SEQUENCE [LARGE SCALE GENOMIC DNA]</scope>
    <source>
        <strain evidence="3">strain Y</strain>
    </source>
</reference>